<dbReference type="EMBL" id="CAJOBD010040559">
    <property type="protein sequence ID" value="CAF4317552.1"/>
    <property type="molecule type" value="Genomic_DNA"/>
</dbReference>
<organism evidence="1 2">
    <name type="scientific">Rotaria sordida</name>
    <dbReference type="NCBI Taxonomy" id="392033"/>
    <lineage>
        <taxon>Eukaryota</taxon>
        <taxon>Metazoa</taxon>
        <taxon>Spiralia</taxon>
        <taxon>Gnathifera</taxon>
        <taxon>Rotifera</taxon>
        <taxon>Eurotatoria</taxon>
        <taxon>Bdelloidea</taxon>
        <taxon>Philodinida</taxon>
        <taxon>Philodinidae</taxon>
        <taxon>Rotaria</taxon>
    </lineage>
</organism>
<dbReference type="Proteomes" id="UP000663836">
    <property type="component" value="Unassembled WGS sequence"/>
</dbReference>
<comment type="caution">
    <text evidence="1">The sequence shown here is derived from an EMBL/GenBank/DDBJ whole genome shotgun (WGS) entry which is preliminary data.</text>
</comment>
<evidence type="ECO:0008006" key="3">
    <source>
        <dbReference type="Google" id="ProtNLM"/>
    </source>
</evidence>
<feature type="non-terminal residue" evidence="1">
    <location>
        <position position="1"/>
    </location>
</feature>
<accession>A0A820J395</accession>
<name>A0A820J395_9BILA</name>
<protein>
    <recommendedName>
        <fullName evidence="3">Toll-like receptor 1</fullName>
    </recommendedName>
</protein>
<proteinExistence type="predicted"/>
<evidence type="ECO:0000313" key="1">
    <source>
        <dbReference type="EMBL" id="CAF4317552.1"/>
    </source>
</evidence>
<gene>
    <name evidence="1" type="ORF">JBS370_LOCUS40911</name>
</gene>
<reference evidence="1" key="1">
    <citation type="submission" date="2021-02" db="EMBL/GenBank/DDBJ databases">
        <authorList>
            <person name="Nowell W R."/>
        </authorList>
    </citation>
    <scope>NUCLEOTIDE SEQUENCE</scope>
</reference>
<sequence length="142" mass="16046">FRSCRTLIKILDEYDHSCNLTYLTINSYNCGANQSEYQSMINSIWSLPKLIKRSFNTCVLAHTVFQIPTNISSSLESASIPSHGLELNQLHTLIECTPCLNKLHVYLDLSSYDNYIPLTLSTLIDLKLDSSHVSAVSLMKFL</sequence>
<dbReference type="AlphaFoldDB" id="A0A820J395"/>
<evidence type="ECO:0000313" key="2">
    <source>
        <dbReference type="Proteomes" id="UP000663836"/>
    </source>
</evidence>